<keyword evidence="5" id="KW-0472">Membrane</keyword>
<dbReference type="OrthoDB" id="203481at2759"/>
<dbReference type="KEGG" id="aaf:AURANDRAFT_67743"/>
<accession>F0YM93</accession>
<evidence type="ECO:0000256" key="1">
    <source>
        <dbReference type="ARBA" id="ARBA00004141"/>
    </source>
</evidence>
<dbReference type="InterPro" id="IPR019547">
    <property type="entry name" value="Lipid_desat"/>
</dbReference>
<dbReference type="eggNOG" id="ENOG502SXVU">
    <property type="taxonomic scope" value="Eukaryota"/>
</dbReference>
<dbReference type="PANTHER" id="PTHR48140:SF1">
    <property type="entry name" value="FATTY ACID DESATURASE 4, CHLOROPLASTIC-RELATED"/>
    <property type="match status" value="1"/>
</dbReference>
<evidence type="ECO:0000256" key="4">
    <source>
        <dbReference type="ARBA" id="ARBA00022989"/>
    </source>
</evidence>
<dbReference type="AlphaFoldDB" id="F0YM93"/>
<protein>
    <recommendedName>
        <fullName evidence="6">Lipid desaturase domain-containing protein</fullName>
    </recommendedName>
</protein>
<dbReference type="PANTHER" id="PTHR48140">
    <property type="entry name" value="FATTY ACID DESATURASE 4, CHLOROPLASTIC-RELATED"/>
    <property type="match status" value="1"/>
</dbReference>
<dbReference type="InterPro" id="IPR052864">
    <property type="entry name" value="Chloroplast_FAD_CarF"/>
</dbReference>
<evidence type="ECO:0000259" key="6">
    <source>
        <dbReference type="Pfam" id="PF10520"/>
    </source>
</evidence>
<name>F0YM93_AURAN</name>
<dbReference type="UniPathway" id="UPA00199"/>
<dbReference type="GeneID" id="20226411"/>
<evidence type="ECO:0000313" key="7">
    <source>
        <dbReference type="EMBL" id="EGB03747.1"/>
    </source>
</evidence>
<dbReference type="RefSeq" id="XP_009041532.1">
    <property type="nucleotide sequence ID" value="XM_009043284.1"/>
</dbReference>
<evidence type="ECO:0000256" key="5">
    <source>
        <dbReference type="ARBA" id="ARBA00023136"/>
    </source>
</evidence>
<organism evidence="8">
    <name type="scientific">Aureococcus anophagefferens</name>
    <name type="common">Harmful bloom alga</name>
    <dbReference type="NCBI Taxonomy" id="44056"/>
    <lineage>
        <taxon>Eukaryota</taxon>
        <taxon>Sar</taxon>
        <taxon>Stramenopiles</taxon>
        <taxon>Ochrophyta</taxon>
        <taxon>Pelagophyceae</taxon>
        <taxon>Pelagomonadales</taxon>
        <taxon>Pelagomonadaceae</taxon>
        <taxon>Aureococcus</taxon>
    </lineage>
</organism>
<sequence>MGKGGQVPQRASDFQSELCSPGPVAAKLGRAAPPAARDPLLAAVPREVYMDAASNVPSASYYKDLNDKVADILERQRTGAKTAPPIELSHVVAADGALVYPNRYLWMVWVYSAVAIYLICQAPSPAVVLLGVPAMYLCYDVYSGVTHVNLDDQRNLAGLKSYILFQGCLEFQWHHAIPVDITKKSFVACCADLNIIVAVSVVINCVALRYTTGTAAALTGLKLFGAYFGQYCHRSAHTPKSKRPRVAQYLMDKGFMCPQNKHLGHHKPPHDANFCLVGYCDGIINGMLKHCGTNDWVWFGFWLAFSFGDVYVVNKVLTAAAPSVFAA</sequence>
<evidence type="ECO:0000256" key="2">
    <source>
        <dbReference type="ARBA" id="ARBA00007620"/>
    </source>
</evidence>
<feature type="domain" description="Lipid desaturase" evidence="6">
    <location>
        <begin position="137"/>
        <end position="290"/>
    </location>
</feature>
<dbReference type="GO" id="GO:0006631">
    <property type="term" value="P:fatty acid metabolic process"/>
    <property type="evidence" value="ECO:0007669"/>
    <property type="project" value="UniProtKB-UniPathway"/>
</dbReference>
<evidence type="ECO:0000256" key="3">
    <source>
        <dbReference type="ARBA" id="ARBA00022692"/>
    </source>
</evidence>
<proteinExistence type="inferred from homology"/>
<gene>
    <name evidence="7" type="ORF">AURANDRAFT_67743</name>
</gene>
<dbReference type="Proteomes" id="UP000002729">
    <property type="component" value="Unassembled WGS sequence"/>
</dbReference>
<keyword evidence="8" id="KW-1185">Reference proteome</keyword>
<keyword evidence="3" id="KW-0812">Transmembrane</keyword>
<keyword evidence="4" id="KW-1133">Transmembrane helix</keyword>
<comment type="subcellular location">
    <subcellularLocation>
        <location evidence="1">Membrane</location>
        <topology evidence="1">Multi-pass membrane protein</topology>
    </subcellularLocation>
</comment>
<dbReference type="GO" id="GO:0016020">
    <property type="term" value="C:membrane"/>
    <property type="evidence" value="ECO:0007669"/>
    <property type="project" value="UniProtKB-SubCell"/>
</dbReference>
<reference evidence="7 8" key="1">
    <citation type="journal article" date="2011" name="Proc. Natl. Acad. Sci. U.S.A.">
        <title>Niche of harmful alga Aureococcus anophagefferens revealed through ecogenomics.</title>
        <authorList>
            <person name="Gobler C.J."/>
            <person name="Berry D.L."/>
            <person name="Dyhrman S.T."/>
            <person name="Wilhelm S.W."/>
            <person name="Salamov A."/>
            <person name="Lobanov A.V."/>
            <person name="Zhang Y."/>
            <person name="Collier J.L."/>
            <person name="Wurch L.L."/>
            <person name="Kustka A.B."/>
            <person name="Dill B.D."/>
            <person name="Shah M."/>
            <person name="VerBerkmoes N.C."/>
            <person name="Kuo A."/>
            <person name="Terry A."/>
            <person name="Pangilinan J."/>
            <person name="Lindquist E.A."/>
            <person name="Lucas S."/>
            <person name="Paulsen I.T."/>
            <person name="Hattenrath-Lehmann T.K."/>
            <person name="Talmage S.C."/>
            <person name="Walker E.A."/>
            <person name="Koch F."/>
            <person name="Burson A.M."/>
            <person name="Marcoval M.A."/>
            <person name="Tang Y.Z."/>
            <person name="Lecleir G.R."/>
            <person name="Coyne K.J."/>
            <person name="Berg G.M."/>
            <person name="Bertrand E.M."/>
            <person name="Saito M.A."/>
            <person name="Gladyshev V.N."/>
            <person name="Grigoriev I.V."/>
        </authorList>
    </citation>
    <scope>NUCLEOTIDE SEQUENCE [LARGE SCALE GENOMIC DNA]</scope>
    <source>
        <strain evidence="8">CCMP 1984</strain>
    </source>
</reference>
<dbReference type="OMA" id="WHHVIPA"/>
<comment type="similarity">
    <text evidence="2">Belongs to the fatty acid desaturase CarF family.</text>
</comment>
<evidence type="ECO:0000313" key="8">
    <source>
        <dbReference type="Proteomes" id="UP000002729"/>
    </source>
</evidence>
<dbReference type="Pfam" id="PF10520">
    <property type="entry name" value="Lipid_desat"/>
    <property type="match status" value="1"/>
</dbReference>
<dbReference type="EMBL" id="GL833162">
    <property type="protein sequence ID" value="EGB03747.1"/>
    <property type="molecule type" value="Genomic_DNA"/>
</dbReference>
<dbReference type="InParanoid" id="F0YM93"/>